<evidence type="ECO:0000259" key="6">
    <source>
        <dbReference type="SMART" id="SM00849"/>
    </source>
</evidence>
<name>A0AAE4Y8Y3_9RHOB</name>
<dbReference type="Pfam" id="PF00753">
    <property type="entry name" value="Lactamase_B"/>
    <property type="match status" value="1"/>
</dbReference>
<dbReference type="InterPro" id="IPR036866">
    <property type="entry name" value="RibonucZ/Hydroxyglut_hydro"/>
</dbReference>
<dbReference type="InterPro" id="IPR001279">
    <property type="entry name" value="Metallo-B-lactamas"/>
</dbReference>
<feature type="domain" description="Metallo-beta-lactamase" evidence="6">
    <location>
        <begin position="32"/>
        <end position="236"/>
    </location>
</feature>
<dbReference type="RefSeq" id="WP_168774971.1">
    <property type="nucleotide sequence ID" value="NZ_JAABNR010000009.1"/>
</dbReference>
<organism evidence="7 8">
    <name type="scientific">Stagnihabitans tardus</name>
    <dbReference type="NCBI Taxonomy" id="2699202"/>
    <lineage>
        <taxon>Bacteria</taxon>
        <taxon>Pseudomonadati</taxon>
        <taxon>Pseudomonadota</taxon>
        <taxon>Alphaproteobacteria</taxon>
        <taxon>Rhodobacterales</taxon>
        <taxon>Paracoccaceae</taxon>
        <taxon>Stagnihabitans</taxon>
    </lineage>
</organism>
<evidence type="ECO:0000256" key="2">
    <source>
        <dbReference type="ARBA" id="ARBA00007749"/>
    </source>
</evidence>
<dbReference type="EMBL" id="JAABNR010000009">
    <property type="protein sequence ID" value="NBZ88168.1"/>
    <property type="molecule type" value="Genomic_DNA"/>
</dbReference>
<dbReference type="AlphaFoldDB" id="A0AAE4Y8Y3"/>
<keyword evidence="5" id="KW-0862">Zinc</keyword>
<keyword evidence="8" id="KW-1185">Reference proteome</keyword>
<evidence type="ECO:0000256" key="4">
    <source>
        <dbReference type="ARBA" id="ARBA00022801"/>
    </source>
</evidence>
<evidence type="ECO:0000256" key="3">
    <source>
        <dbReference type="ARBA" id="ARBA00022723"/>
    </source>
</evidence>
<accession>A0AAE4Y8Y3</accession>
<keyword evidence="3" id="KW-0479">Metal-binding</keyword>
<dbReference type="GO" id="GO:0016787">
    <property type="term" value="F:hydrolase activity"/>
    <property type="evidence" value="ECO:0007669"/>
    <property type="project" value="UniProtKB-KW"/>
</dbReference>
<comment type="similarity">
    <text evidence="2">Belongs to the metallo-beta-lactamase superfamily.</text>
</comment>
<comment type="cofactor">
    <cofactor evidence="1">
        <name>Zn(2+)</name>
        <dbReference type="ChEBI" id="CHEBI:29105"/>
    </cofactor>
</comment>
<reference evidence="7" key="1">
    <citation type="submission" date="2020-01" db="EMBL/GenBank/DDBJ databases">
        <authorList>
            <person name="Chen W.-M."/>
        </authorList>
    </citation>
    <scope>NUCLEOTIDE SEQUENCE</scope>
    <source>
        <strain evidence="7">CYK-10</strain>
    </source>
</reference>
<dbReference type="SMART" id="SM00849">
    <property type="entry name" value="Lactamase_B"/>
    <property type="match status" value="1"/>
</dbReference>
<evidence type="ECO:0000256" key="1">
    <source>
        <dbReference type="ARBA" id="ARBA00001947"/>
    </source>
</evidence>
<dbReference type="PANTHER" id="PTHR42978">
    <property type="entry name" value="QUORUM-QUENCHING LACTONASE YTNP-RELATED-RELATED"/>
    <property type="match status" value="1"/>
</dbReference>
<comment type="caution">
    <text evidence="7">The sequence shown here is derived from an EMBL/GenBank/DDBJ whole genome shotgun (WGS) entry which is preliminary data.</text>
</comment>
<dbReference type="Proteomes" id="UP001193501">
    <property type="component" value="Unassembled WGS sequence"/>
</dbReference>
<gene>
    <name evidence="7" type="ORF">GV832_11315</name>
</gene>
<dbReference type="Gene3D" id="3.60.15.10">
    <property type="entry name" value="Ribonuclease Z/Hydroxyacylglutathione hydrolase-like"/>
    <property type="match status" value="1"/>
</dbReference>
<protein>
    <submittedName>
        <fullName evidence="7">MBL fold metallo-hydrolase</fullName>
    </submittedName>
</protein>
<evidence type="ECO:0000256" key="5">
    <source>
        <dbReference type="ARBA" id="ARBA00022833"/>
    </source>
</evidence>
<sequence length="252" mass="27321">MMEQFALRGKPLSLAVLDYGLFKVHSGPRIIGICGFAIRTDAGELVLIDTGFPGKYVTDPQAATGEDGLGAFGELLEIGPQNTPQAQLALLGLRPSDVTLMIQSHTHIDHLGHMGAFAPAPILIAKAERDLPKPLYWSGGQKMDWPEADYRLVTEDLTLGPDFEVLFCPGHAPGQLAFLLRLPQTGWMLLTSDAISRPAEIDEGFAGSWNVPLAIHHGARIMALARARGARVIYGHCPAQWPDLPKAPRCFT</sequence>
<keyword evidence="4" id="KW-0378">Hydrolase</keyword>
<evidence type="ECO:0000313" key="7">
    <source>
        <dbReference type="EMBL" id="NBZ88168.1"/>
    </source>
</evidence>
<dbReference type="PANTHER" id="PTHR42978:SF2">
    <property type="entry name" value="102 KBASES UNSTABLE REGION: FROM 1 TO 119443"/>
    <property type="match status" value="1"/>
</dbReference>
<dbReference type="InterPro" id="IPR051013">
    <property type="entry name" value="MBL_superfamily_lactonases"/>
</dbReference>
<evidence type="ECO:0000313" key="8">
    <source>
        <dbReference type="Proteomes" id="UP001193501"/>
    </source>
</evidence>
<dbReference type="GO" id="GO:0046872">
    <property type="term" value="F:metal ion binding"/>
    <property type="evidence" value="ECO:0007669"/>
    <property type="project" value="UniProtKB-KW"/>
</dbReference>
<proteinExistence type="inferred from homology"/>
<dbReference type="SUPFAM" id="SSF56281">
    <property type="entry name" value="Metallo-hydrolase/oxidoreductase"/>
    <property type="match status" value="1"/>
</dbReference>